<proteinExistence type="predicted"/>
<evidence type="ECO:0000313" key="3">
    <source>
        <dbReference type="EMBL" id="NIE45159.1"/>
    </source>
</evidence>
<feature type="region of interest" description="Disordered" evidence="1">
    <location>
        <begin position="192"/>
        <end position="213"/>
    </location>
</feature>
<evidence type="ECO:0000256" key="1">
    <source>
        <dbReference type="SAM" id="MobiDB-lite"/>
    </source>
</evidence>
<feature type="compositionally biased region" description="Pro residues" evidence="1">
    <location>
        <begin position="199"/>
        <end position="213"/>
    </location>
</feature>
<dbReference type="AlphaFoldDB" id="A0A6G5A301"/>
<dbReference type="VEuPathDB" id="VectorBase:LOC119177773"/>
<name>A0A6G5A301_RHIMP</name>
<dbReference type="EMBL" id="GIKN01002886">
    <property type="protein sequence ID" value="NIE45159.1"/>
    <property type="molecule type" value="Transcribed_RNA"/>
</dbReference>
<accession>A0A6G5A301</accession>
<keyword evidence="2" id="KW-0732">Signal</keyword>
<reference evidence="3" key="1">
    <citation type="submission" date="2020-03" db="EMBL/GenBank/DDBJ databases">
        <title>A transcriptome and proteome of the tick Rhipicephalus microplus shaped by the genetic composition of its hosts and developmental stage.</title>
        <authorList>
            <person name="Garcia G.R."/>
            <person name="Ribeiro J.M.C."/>
            <person name="Maruyama S.R."/>
            <person name="Gardinasse L.G."/>
            <person name="Nelson K."/>
            <person name="Ferreira B.R."/>
            <person name="Andrade T.G."/>
            <person name="Santos I.K.F.M."/>
        </authorList>
    </citation>
    <scope>NUCLEOTIDE SEQUENCE</scope>
    <source>
        <strain evidence="3">NSGR</strain>
        <tissue evidence="3">Salivary glands</tissue>
    </source>
</reference>
<evidence type="ECO:0000256" key="2">
    <source>
        <dbReference type="SAM" id="SignalP"/>
    </source>
</evidence>
<organism evidence="3">
    <name type="scientific">Rhipicephalus microplus</name>
    <name type="common">Cattle tick</name>
    <name type="synonym">Boophilus microplus</name>
    <dbReference type="NCBI Taxonomy" id="6941"/>
    <lineage>
        <taxon>Eukaryota</taxon>
        <taxon>Metazoa</taxon>
        <taxon>Ecdysozoa</taxon>
        <taxon>Arthropoda</taxon>
        <taxon>Chelicerata</taxon>
        <taxon>Arachnida</taxon>
        <taxon>Acari</taxon>
        <taxon>Parasitiformes</taxon>
        <taxon>Ixodida</taxon>
        <taxon>Ixodoidea</taxon>
        <taxon>Ixodidae</taxon>
        <taxon>Rhipicephalinae</taxon>
        <taxon>Rhipicephalus</taxon>
        <taxon>Boophilus</taxon>
    </lineage>
</organism>
<feature type="chain" id="PRO_5026083436" evidence="2">
    <location>
        <begin position="19"/>
        <end position="213"/>
    </location>
</feature>
<feature type="signal peptide" evidence="2">
    <location>
        <begin position="1"/>
        <end position="18"/>
    </location>
</feature>
<dbReference type="OrthoDB" id="6508524at2759"/>
<protein>
    <submittedName>
        <fullName evidence="3">Putative conserved secreted protein</fullName>
    </submittedName>
</protein>
<sequence length="213" mass="25309">MKLTGSVVFLGVVVGAYGAVLNSHQQNQDEDWAKIHYRIWGENPWDYPGNPPPIFPPEDFWRYSQIGRWWNQERPWENPARPWRAAFADSKDDSANKYRLWGKFPWERPGNPPPFVPPADMMPFSQIGHSWSQDENSERPERLLNMFLSEKKEEHLYQKSTQDINEVRQKLVPLYPPTEWKLTRVARFISNNKPWEKPWNPPPFLPDRYPPLQ</sequence>